<dbReference type="CDD" id="cd07026">
    <property type="entry name" value="Ribosomal_L20"/>
    <property type="match status" value="1"/>
</dbReference>
<name>A0ABZ2UCV3_ASHYP</name>
<keyword evidence="3 6" id="KW-0687">Ribonucleoprotein</keyword>
<dbReference type="Pfam" id="PF00453">
    <property type="entry name" value="Ribosomal_L20"/>
    <property type="match status" value="1"/>
</dbReference>
<evidence type="ECO:0000259" key="9">
    <source>
        <dbReference type="Pfam" id="PF07498"/>
    </source>
</evidence>
<keyword evidence="11" id="KW-1185">Reference proteome</keyword>
<dbReference type="HAMAP" id="MF_00382">
    <property type="entry name" value="Ribosomal_bL20"/>
    <property type="match status" value="1"/>
</dbReference>
<evidence type="ECO:0000256" key="6">
    <source>
        <dbReference type="HAMAP-Rule" id="MF_00382"/>
    </source>
</evidence>
<keyword evidence="2 6" id="KW-0689">Ribosomal protein</keyword>
<dbReference type="NCBIfam" id="TIGR01032">
    <property type="entry name" value="rplT_bact"/>
    <property type="match status" value="1"/>
</dbReference>
<dbReference type="InterPro" id="IPR011112">
    <property type="entry name" value="Rho-like_N"/>
</dbReference>
<dbReference type="SUPFAM" id="SSF68912">
    <property type="entry name" value="Rho N-terminal domain-like"/>
    <property type="match status" value="1"/>
</dbReference>
<reference evidence="10" key="1">
    <citation type="submission" date="2024-03" db="EMBL/GenBank/DDBJ databases">
        <title>The Complete Genome of 'Candidatus Phytoplasma fraxini' AshY1 from the Ash Yellows Group.</title>
        <authorList>
            <person name="Boehm J.W."/>
            <person name="Huettel B."/>
            <person name="Schneider B."/>
            <person name="Kube M."/>
        </authorList>
    </citation>
    <scope>NUCLEOTIDE SEQUENCE [LARGE SCALE GENOMIC DNA]</scope>
    <source>
        <strain evidence="10">AshY1</strain>
    </source>
</reference>
<evidence type="ECO:0000256" key="5">
    <source>
        <dbReference type="ARBA" id="ARBA00035172"/>
    </source>
</evidence>
<dbReference type="RefSeq" id="WP_341266475.1">
    <property type="nucleotide sequence ID" value="NZ_CP146843.1"/>
</dbReference>
<dbReference type="PRINTS" id="PR00062">
    <property type="entry name" value="RIBOSOMALL20"/>
</dbReference>
<dbReference type="NCBIfam" id="NF011109">
    <property type="entry name" value="PRK14537.1"/>
    <property type="match status" value="1"/>
</dbReference>
<organism evidence="10 11">
    <name type="scientific">Ash yellows phytoplasma</name>
    <dbReference type="NCBI Taxonomy" id="35780"/>
    <lineage>
        <taxon>Bacteria</taxon>
        <taxon>Bacillati</taxon>
        <taxon>Mycoplasmatota</taxon>
        <taxon>Mollicutes</taxon>
        <taxon>Acholeplasmatales</taxon>
        <taxon>Acholeplasmataceae</taxon>
        <taxon>Candidatus Phytoplasma</taxon>
        <taxon>16SrVII (Ash yellows group)</taxon>
    </lineage>
</organism>
<keyword evidence="6 7" id="KW-0699">rRNA-binding</keyword>
<feature type="domain" description="Rho termination factor-like N-terminal" evidence="9">
    <location>
        <begin position="226"/>
        <end position="260"/>
    </location>
</feature>
<dbReference type="GO" id="GO:0005840">
    <property type="term" value="C:ribosome"/>
    <property type="evidence" value="ECO:0007669"/>
    <property type="project" value="UniProtKB-KW"/>
</dbReference>
<feature type="region of interest" description="Disordered" evidence="8">
    <location>
        <begin position="198"/>
        <end position="217"/>
    </location>
</feature>
<evidence type="ECO:0000256" key="4">
    <source>
        <dbReference type="ARBA" id="ARBA00024775"/>
    </source>
</evidence>
<dbReference type="Gene3D" id="6.10.160.10">
    <property type="match status" value="1"/>
</dbReference>
<accession>A0ABZ2UCV3</accession>
<evidence type="ECO:0000256" key="3">
    <source>
        <dbReference type="ARBA" id="ARBA00023274"/>
    </source>
</evidence>
<evidence type="ECO:0000313" key="10">
    <source>
        <dbReference type="EMBL" id="WYY26577.1"/>
    </source>
</evidence>
<sequence length="263" mass="31554">MVKTNFVTARHKKRKKILKLAKGYFGSKSTLYKTANEQVMRSLQYAYRDRRQKKRNFRKLWITRINAACLQNDIRYSKFIHGLLLSNIEINRKILSDMAFNEPNMFVNYINLAKNALKQKEVEKQNQQELKDHTKVQELQQQELKDNTQKELKQKETKVNIKEKELKQKETKVNIKEKELKQKETKVNIKEKELKQKEVENPQELQDNTQKELKQKETKVNIKEKELNKKLLPELKKLAQKYKINNFSKLKKSELIELLKKIN</sequence>
<gene>
    <name evidence="6" type="primary">rplT</name>
    <name evidence="10" type="ORF">AshY1_04700</name>
</gene>
<dbReference type="InterPro" id="IPR036269">
    <property type="entry name" value="Rho_N_sf"/>
</dbReference>
<dbReference type="InterPro" id="IPR005813">
    <property type="entry name" value="Ribosomal_bL20"/>
</dbReference>
<evidence type="ECO:0000256" key="8">
    <source>
        <dbReference type="SAM" id="MobiDB-lite"/>
    </source>
</evidence>
<evidence type="ECO:0000313" key="11">
    <source>
        <dbReference type="Proteomes" id="UP001484199"/>
    </source>
</evidence>
<comment type="function">
    <text evidence="4 6 7">Binds directly to 23S ribosomal RNA and is necessary for the in vitro assembly process of the 50S ribosomal subunit. It is not involved in the protein synthesizing functions of that subunit.</text>
</comment>
<comment type="similarity">
    <text evidence="1 6 7">Belongs to the bacterial ribosomal protein bL20 family.</text>
</comment>
<dbReference type="EMBL" id="CP146843">
    <property type="protein sequence ID" value="WYY26577.1"/>
    <property type="molecule type" value="Genomic_DNA"/>
</dbReference>
<dbReference type="PANTHER" id="PTHR10986">
    <property type="entry name" value="39S RIBOSOMAL PROTEIN L20"/>
    <property type="match status" value="1"/>
</dbReference>
<dbReference type="Proteomes" id="UP001484199">
    <property type="component" value="Chromosome"/>
</dbReference>
<protein>
    <recommendedName>
        <fullName evidence="5 6">Large ribosomal subunit protein bL20</fullName>
    </recommendedName>
</protein>
<dbReference type="InterPro" id="IPR035566">
    <property type="entry name" value="Ribosomal_protein_bL20_C"/>
</dbReference>
<dbReference type="Pfam" id="PF07498">
    <property type="entry name" value="Rho_N"/>
    <property type="match status" value="1"/>
</dbReference>
<keyword evidence="6 7" id="KW-0694">RNA-binding</keyword>
<evidence type="ECO:0000256" key="1">
    <source>
        <dbReference type="ARBA" id="ARBA00007698"/>
    </source>
</evidence>
<evidence type="ECO:0000256" key="2">
    <source>
        <dbReference type="ARBA" id="ARBA00022980"/>
    </source>
</evidence>
<proteinExistence type="inferred from homology"/>
<dbReference type="SUPFAM" id="SSF74731">
    <property type="entry name" value="Ribosomal protein L20"/>
    <property type="match status" value="1"/>
</dbReference>
<evidence type="ECO:0000256" key="7">
    <source>
        <dbReference type="RuleBase" id="RU000560"/>
    </source>
</evidence>
<dbReference type="Gene3D" id="1.10.1900.20">
    <property type="entry name" value="Ribosomal protein L20"/>
    <property type="match status" value="1"/>
</dbReference>